<accession>A0AAE0W6Q5</accession>
<dbReference type="SUPFAM" id="SSF53335">
    <property type="entry name" value="S-adenosyl-L-methionine-dependent methyltransferases"/>
    <property type="match status" value="1"/>
</dbReference>
<reference evidence="6" key="3">
    <citation type="submission" date="2023-05" db="EMBL/GenBank/DDBJ databases">
        <authorList>
            <person name="Smith C.H."/>
        </authorList>
    </citation>
    <scope>NUCLEOTIDE SEQUENCE</scope>
    <source>
        <strain evidence="6">CHS0354</strain>
        <tissue evidence="6">Mantle</tissue>
    </source>
</reference>
<dbReference type="GO" id="GO:0003677">
    <property type="term" value="F:DNA binding"/>
    <property type="evidence" value="ECO:0007669"/>
    <property type="project" value="InterPro"/>
</dbReference>
<reference evidence="6" key="2">
    <citation type="journal article" date="2021" name="Genome Biol. Evol.">
        <title>Developing a high-quality reference genome for a parasitic bivalve with doubly uniparental inheritance (Bivalvia: Unionida).</title>
        <authorList>
            <person name="Smith C.H."/>
        </authorList>
    </citation>
    <scope>NUCLEOTIDE SEQUENCE</scope>
    <source>
        <strain evidence="6">CHS0354</strain>
        <tissue evidence="6">Mantle</tissue>
    </source>
</reference>
<evidence type="ECO:0000256" key="4">
    <source>
        <dbReference type="ARBA" id="ARBA00022691"/>
    </source>
</evidence>
<proteinExistence type="inferred from homology"/>
<evidence type="ECO:0000313" key="7">
    <source>
        <dbReference type="Proteomes" id="UP001195483"/>
    </source>
</evidence>
<gene>
    <name evidence="6" type="ORF">CHS0354_001975</name>
</gene>
<dbReference type="AlphaFoldDB" id="A0AAE0W6Q5"/>
<dbReference type="PROSITE" id="PS00092">
    <property type="entry name" value="N6_MTASE"/>
    <property type="match status" value="1"/>
</dbReference>
<protein>
    <recommendedName>
        <fullName evidence="5">DNA methylase N-4/N-6 domain-containing protein</fullName>
    </recommendedName>
</protein>
<keyword evidence="4" id="KW-0949">S-adenosyl-L-methionine</keyword>
<dbReference type="InterPro" id="IPR002052">
    <property type="entry name" value="DNA_methylase_N6_adenine_CS"/>
</dbReference>
<dbReference type="Proteomes" id="UP001195483">
    <property type="component" value="Unassembled WGS sequence"/>
</dbReference>
<comment type="similarity">
    <text evidence="1">Belongs to the N(4)/N(6)-methyltransferase family.</text>
</comment>
<dbReference type="Pfam" id="PF01555">
    <property type="entry name" value="N6_N4_Mtase"/>
    <property type="match status" value="1"/>
</dbReference>
<keyword evidence="7" id="KW-1185">Reference proteome</keyword>
<dbReference type="Gene3D" id="3.40.50.150">
    <property type="entry name" value="Vaccinia Virus protein VP39"/>
    <property type="match status" value="1"/>
</dbReference>
<evidence type="ECO:0000256" key="2">
    <source>
        <dbReference type="ARBA" id="ARBA00022603"/>
    </source>
</evidence>
<dbReference type="GO" id="GO:0032259">
    <property type="term" value="P:methylation"/>
    <property type="evidence" value="ECO:0007669"/>
    <property type="project" value="UniProtKB-KW"/>
</dbReference>
<dbReference type="GO" id="GO:0008170">
    <property type="term" value="F:N-methyltransferase activity"/>
    <property type="evidence" value="ECO:0007669"/>
    <property type="project" value="InterPro"/>
</dbReference>
<evidence type="ECO:0000313" key="6">
    <source>
        <dbReference type="EMBL" id="KAK3604168.1"/>
    </source>
</evidence>
<evidence type="ECO:0000256" key="3">
    <source>
        <dbReference type="ARBA" id="ARBA00022679"/>
    </source>
</evidence>
<dbReference type="EMBL" id="JAEAOA010000186">
    <property type="protein sequence ID" value="KAK3604168.1"/>
    <property type="molecule type" value="Genomic_DNA"/>
</dbReference>
<dbReference type="InterPro" id="IPR029063">
    <property type="entry name" value="SAM-dependent_MTases_sf"/>
</dbReference>
<name>A0AAE0W6Q5_9BIVA</name>
<comment type="caution">
    <text evidence="6">The sequence shown here is derived from an EMBL/GenBank/DDBJ whole genome shotgun (WGS) entry which is preliminary data.</text>
</comment>
<feature type="domain" description="DNA methylase N-4/N-6" evidence="5">
    <location>
        <begin position="6"/>
        <end position="298"/>
    </location>
</feature>
<dbReference type="PRINTS" id="PR00506">
    <property type="entry name" value="D21N6MTFRASE"/>
</dbReference>
<dbReference type="InterPro" id="IPR002941">
    <property type="entry name" value="DNA_methylase_N4/N6"/>
</dbReference>
<keyword evidence="2" id="KW-0489">Methyltransferase</keyword>
<organism evidence="6 7">
    <name type="scientific">Potamilus streckersoni</name>
    <dbReference type="NCBI Taxonomy" id="2493646"/>
    <lineage>
        <taxon>Eukaryota</taxon>
        <taxon>Metazoa</taxon>
        <taxon>Spiralia</taxon>
        <taxon>Lophotrochozoa</taxon>
        <taxon>Mollusca</taxon>
        <taxon>Bivalvia</taxon>
        <taxon>Autobranchia</taxon>
        <taxon>Heteroconchia</taxon>
        <taxon>Palaeoheterodonta</taxon>
        <taxon>Unionida</taxon>
        <taxon>Unionoidea</taxon>
        <taxon>Unionidae</taxon>
        <taxon>Ambleminae</taxon>
        <taxon>Lampsilini</taxon>
        <taxon>Potamilus</taxon>
    </lineage>
</organism>
<keyword evidence="3" id="KW-0808">Transferase</keyword>
<dbReference type="InterPro" id="IPR002295">
    <property type="entry name" value="N4/N6-MTase_EcoPI_Mod-like"/>
</dbReference>
<evidence type="ECO:0000256" key="1">
    <source>
        <dbReference type="ARBA" id="ARBA00006594"/>
    </source>
</evidence>
<reference evidence="6" key="1">
    <citation type="journal article" date="2021" name="Genome Biol. Evol.">
        <title>A High-Quality Reference Genome for a Parasitic Bivalve with Doubly Uniparental Inheritance (Bivalvia: Unionida).</title>
        <authorList>
            <person name="Smith C.H."/>
        </authorList>
    </citation>
    <scope>NUCLEOTIDE SEQUENCE</scope>
    <source>
        <strain evidence="6">CHS0354</strain>
    </source>
</reference>
<sequence>MPAESVDLIYIDPPFFSNRNYEVIWGDEGEVRSFKDRWSGGMDHYILWLYERVEQMHRVLKKTGSFYLHCDWHADAYIRVQILDRLFGMQNFIGRITWKRHNAHNDSKKSIPSISDSIFVYSKSNKYVFHGFWGKMDEEHQKRFYRHKDKKGIYGLDNLANPKPRGYQYEYKGYQPPENGWRCPQATMEKWDKAGLIYFPEDKTKRLRFKRYLYKDKTVLIGDYWADMDPYIIEKGDAWDDIGNVQGASKERIGYPTQKPEALLDRIISASSNEGDVVLDAFMGGGTTIIAADRLNRREARLLLQKTLLSPVFEVKLHKYDYDTIRYKEAFEFERWIIEQFGGEYNEKQRGDLGLDGRKDGAPVQVKRSDNIGRNVIDNFSNAAAGYIIAFSFSNGARQEVARMKLEEGLQIELVSVEDIVPIAKKPKLEISFKIWD</sequence>
<evidence type="ECO:0000259" key="5">
    <source>
        <dbReference type="Pfam" id="PF01555"/>
    </source>
</evidence>